<organism evidence="1 2">
    <name type="scientific">Bauhinia variegata</name>
    <name type="common">Purple orchid tree</name>
    <name type="synonym">Phanera variegata</name>
    <dbReference type="NCBI Taxonomy" id="167791"/>
    <lineage>
        <taxon>Eukaryota</taxon>
        <taxon>Viridiplantae</taxon>
        <taxon>Streptophyta</taxon>
        <taxon>Embryophyta</taxon>
        <taxon>Tracheophyta</taxon>
        <taxon>Spermatophyta</taxon>
        <taxon>Magnoliopsida</taxon>
        <taxon>eudicotyledons</taxon>
        <taxon>Gunneridae</taxon>
        <taxon>Pentapetalae</taxon>
        <taxon>rosids</taxon>
        <taxon>fabids</taxon>
        <taxon>Fabales</taxon>
        <taxon>Fabaceae</taxon>
        <taxon>Cercidoideae</taxon>
        <taxon>Cercideae</taxon>
        <taxon>Bauhiniinae</taxon>
        <taxon>Bauhinia</taxon>
    </lineage>
</organism>
<reference evidence="1 2" key="1">
    <citation type="journal article" date="2022" name="DNA Res.">
        <title>Chromosomal-level genome assembly of the orchid tree Bauhinia variegata (Leguminosae; Cercidoideae) supports the allotetraploid origin hypothesis of Bauhinia.</title>
        <authorList>
            <person name="Zhong Y."/>
            <person name="Chen Y."/>
            <person name="Zheng D."/>
            <person name="Pang J."/>
            <person name="Liu Y."/>
            <person name="Luo S."/>
            <person name="Meng S."/>
            <person name="Qian L."/>
            <person name="Wei D."/>
            <person name="Dai S."/>
            <person name="Zhou R."/>
        </authorList>
    </citation>
    <scope>NUCLEOTIDE SEQUENCE [LARGE SCALE GENOMIC DNA]</scope>
    <source>
        <strain evidence="1">BV-YZ2020</strain>
    </source>
</reference>
<evidence type="ECO:0000313" key="1">
    <source>
        <dbReference type="EMBL" id="KAI4332693.1"/>
    </source>
</evidence>
<dbReference type="Proteomes" id="UP000828941">
    <property type="component" value="Chromosome 7"/>
</dbReference>
<dbReference type="EMBL" id="CM039432">
    <property type="protein sequence ID" value="KAI4332693.1"/>
    <property type="molecule type" value="Genomic_DNA"/>
</dbReference>
<protein>
    <submittedName>
        <fullName evidence="1">Uncharacterized protein</fullName>
    </submittedName>
</protein>
<proteinExistence type="predicted"/>
<sequence>MASNMYKLIWGVLFLFVLLLSATAIARNHAATSELHTSGNGKRLAGQPCRKLSSSDAGPPLEITALPRGHNYRIAQQPPPSFMPPPPLSMPPPPLSMPSSPLSPLPPLSLPLPSLPPTSLSPPLLRPLQNPSNPPIK</sequence>
<keyword evidence="2" id="KW-1185">Reference proteome</keyword>
<accession>A0ACB9N8K6</accession>
<gene>
    <name evidence="1" type="ORF">L6164_017581</name>
</gene>
<evidence type="ECO:0000313" key="2">
    <source>
        <dbReference type="Proteomes" id="UP000828941"/>
    </source>
</evidence>
<comment type="caution">
    <text evidence="1">The sequence shown here is derived from an EMBL/GenBank/DDBJ whole genome shotgun (WGS) entry which is preliminary data.</text>
</comment>
<name>A0ACB9N8K6_BAUVA</name>